<keyword evidence="4" id="KW-1185">Reference proteome</keyword>
<evidence type="ECO:0000259" key="2">
    <source>
        <dbReference type="Pfam" id="PF13439"/>
    </source>
</evidence>
<gene>
    <name evidence="3" type="ORF">FY036_00845</name>
</gene>
<dbReference type="InterPro" id="IPR028098">
    <property type="entry name" value="Glyco_trans_4-like_N"/>
</dbReference>
<evidence type="ECO:0000313" key="4">
    <source>
        <dbReference type="Proteomes" id="UP000323258"/>
    </source>
</evidence>
<dbReference type="Gene3D" id="3.40.50.2000">
    <property type="entry name" value="Glycogen Phosphorylase B"/>
    <property type="match status" value="2"/>
</dbReference>
<reference evidence="3 4" key="2">
    <citation type="submission" date="2019-09" db="EMBL/GenBank/DDBJ databases">
        <title>Mesorhizobium sp. MaA-C15 isolated from Microcystis aeruginosa.</title>
        <authorList>
            <person name="Jeong S.E."/>
            <person name="Jin H.M."/>
            <person name="Jeon C.O."/>
        </authorList>
    </citation>
    <scope>NUCLEOTIDE SEQUENCE [LARGE SCALE GENOMIC DNA]</scope>
    <source>
        <strain evidence="3 4">MaA-C15</strain>
    </source>
</reference>
<evidence type="ECO:0000313" key="3">
    <source>
        <dbReference type="EMBL" id="TYR36463.1"/>
    </source>
</evidence>
<organism evidence="3 4">
    <name type="scientific">Neoaquamicrobium microcysteis</name>
    <dbReference type="NCBI Taxonomy" id="2682781"/>
    <lineage>
        <taxon>Bacteria</taxon>
        <taxon>Pseudomonadati</taxon>
        <taxon>Pseudomonadota</taxon>
        <taxon>Alphaproteobacteria</taxon>
        <taxon>Hyphomicrobiales</taxon>
        <taxon>Phyllobacteriaceae</taxon>
        <taxon>Neoaquamicrobium</taxon>
    </lineage>
</organism>
<accession>A0A5D4H887</accession>
<dbReference type="Pfam" id="PF13439">
    <property type="entry name" value="Glyco_transf_4"/>
    <property type="match status" value="1"/>
</dbReference>
<name>A0A5D4H887_9HYPH</name>
<sequence length="368" mass="41070">MMKILHVYKVYLPENFTGIPRVIHTLAEGLTHKGVESHVLTLAAKGRSEPEAIGSHYAHYVRRDLHIASASLSASAFGRFRQLAKSADVIHYHLPWPLADILHLAAGRKKPSVATYHSDIVKQRLVLPIYSRLLHPFLRKVDAIVATSSNYAETSEILAKHRSRVSIIPIGIGEREEPEPNQKERWRARFGDSFFLFVGSLRYYKGLPFLIEAARRTGLPVVIAGSRDLADFDIHDVPENVHFSGEVSEEDKEALLSLCQAFVFPSHLRSEAFGVALLEAARAAKPMISCEIGTGTSFVNIAGETGLVIAPRDPEALGGAMTWLAHNPQEAQKMGANARRRFERLFRAEDMCAAYLRLYHRVVATHRQ</sequence>
<protein>
    <submittedName>
        <fullName evidence="3">Glycosyltransferase</fullName>
    </submittedName>
</protein>
<dbReference type="OrthoDB" id="9790710at2"/>
<dbReference type="GO" id="GO:0016757">
    <property type="term" value="F:glycosyltransferase activity"/>
    <property type="evidence" value="ECO:0007669"/>
    <property type="project" value="InterPro"/>
</dbReference>
<dbReference type="SUPFAM" id="SSF53756">
    <property type="entry name" value="UDP-Glycosyltransferase/glycogen phosphorylase"/>
    <property type="match status" value="1"/>
</dbReference>
<feature type="domain" description="Glycosyltransferase subfamily 4-like N-terminal" evidence="2">
    <location>
        <begin position="18"/>
        <end position="172"/>
    </location>
</feature>
<proteinExistence type="predicted"/>
<dbReference type="AlphaFoldDB" id="A0A5D4H887"/>
<evidence type="ECO:0000259" key="1">
    <source>
        <dbReference type="Pfam" id="PF00534"/>
    </source>
</evidence>
<feature type="domain" description="Glycosyl transferase family 1" evidence="1">
    <location>
        <begin position="182"/>
        <end position="341"/>
    </location>
</feature>
<dbReference type="InterPro" id="IPR050194">
    <property type="entry name" value="Glycosyltransferase_grp1"/>
</dbReference>
<dbReference type="Proteomes" id="UP000323258">
    <property type="component" value="Unassembled WGS sequence"/>
</dbReference>
<dbReference type="EMBL" id="VSZS01000045">
    <property type="protein sequence ID" value="TYR36463.1"/>
    <property type="molecule type" value="Genomic_DNA"/>
</dbReference>
<reference evidence="3 4" key="1">
    <citation type="submission" date="2019-08" db="EMBL/GenBank/DDBJ databases">
        <authorList>
            <person name="Seo Y.L."/>
        </authorList>
    </citation>
    <scope>NUCLEOTIDE SEQUENCE [LARGE SCALE GENOMIC DNA]</scope>
    <source>
        <strain evidence="3 4">MaA-C15</strain>
    </source>
</reference>
<dbReference type="PANTHER" id="PTHR45947:SF3">
    <property type="entry name" value="SULFOQUINOVOSYL TRANSFERASE SQD2"/>
    <property type="match status" value="1"/>
</dbReference>
<keyword evidence="3" id="KW-0808">Transferase</keyword>
<dbReference type="PANTHER" id="PTHR45947">
    <property type="entry name" value="SULFOQUINOVOSYL TRANSFERASE SQD2"/>
    <property type="match status" value="1"/>
</dbReference>
<comment type="caution">
    <text evidence="3">The sequence shown here is derived from an EMBL/GenBank/DDBJ whole genome shotgun (WGS) entry which is preliminary data.</text>
</comment>
<dbReference type="Pfam" id="PF00534">
    <property type="entry name" value="Glycos_transf_1"/>
    <property type="match status" value="1"/>
</dbReference>
<dbReference type="InterPro" id="IPR001296">
    <property type="entry name" value="Glyco_trans_1"/>
</dbReference>